<dbReference type="GO" id="GO:0009164">
    <property type="term" value="P:nucleoside catabolic process"/>
    <property type="evidence" value="ECO:0007669"/>
    <property type="project" value="UniProtKB-ARBA"/>
</dbReference>
<feature type="non-terminal residue" evidence="5">
    <location>
        <position position="1"/>
    </location>
</feature>
<dbReference type="AlphaFoldDB" id="X1C5D7"/>
<dbReference type="PROSITE" id="PS01232">
    <property type="entry name" value="PNP_UDP_1"/>
    <property type="match status" value="1"/>
</dbReference>
<dbReference type="EMBL" id="BART01028627">
    <property type="protein sequence ID" value="GAG91613.1"/>
    <property type="molecule type" value="Genomic_DNA"/>
</dbReference>
<protein>
    <recommendedName>
        <fullName evidence="4">Nucleoside phosphorylase domain-containing protein</fullName>
    </recommendedName>
</protein>
<name>X1C5D7_9ZZZZ</name>
<sequence length="146" mass="15708">AKYCLLPGNPDRAKYVAEKFFDNPKLVTEYRRIFGYTGTYKGIPVSVQTTGMGCPSAAIITEELIMLGVKNFIRIGTCGAIGKGLKLIDLIIATGSVPIDGTTKSLFEGDPFAPVASFPIVHQSVHEAEKLGIKYHTGLIATFDLA</sequence>
<dbReference type="Pfam" id="PF01048">
    <property type="entry name" value="PNP_UDP_1"/>
    <property type="match status" value="1"/>
</dbReference>
<dbReference type="PANTHER" id="PTHR43691:SF11">
    <property type="entry name" value="FI09636P-RELATED"/>
    <property type="match status" value="1"/>
</dbReference>
<evidence type="ECO:0000256" key="1">
    <source>
        <dbReference type="ARBA" id="ARBA00010456"/>
    </source>
</evidence>
<keyword evidence="3" id="KW-0808">Transferase</keyword>
<dbReference type="GO" id="GO:0016763">
    <property type="term" value="F:pentosyltransferase activity"/>
    <property type="evidence" value="ECO:0007669"/>
    <property type="project" value="InterPro"/>
</dbReference>
<dbReference type="InterPro" id="IPR000845">
    <property type="entry name" value="Nucleoside_phosphorylase_d"/>
</dbReference>
<accession>X1C5D7</accession>
<comment type="caution">
    <text evidence="5">The sequence shown here is derived from an EMBL/GenBank/DDBJ whole genome shotgun (WGS) entry which is preliminary data.</text>
</comment>
<dbReference type="SUPFAM" id="SSF53167">
    <property type="entry name" value="Purine and uridine phosphorylases"/>
    <property type="match status" value="1"/>
</dbReference>
<evidence type="ECO:0000259" key="4">
    <source>
        <dbReference type="Pfam" id="PF01048"/>
    </source>
</evidence>
<reference evidence="5" key="1">
    <citation type="journal article" date="2014" name="Front. Microbiol.">
        <title>High frequency of phylogenetically diverse reductive dehalogenase-homologous genes in deep subseafloor sedimentary metagenomes.</title>
        <authorList>
            <person name="Kawai M."/>
            <person name="Futagami T."/>
            <person name="Toyoda A."/>
            <person name="Takaki Y."/>
            <person name="Nishi S."/>
            <person name="Hori S."/>
            <person name="Arai W."/>
            <person name="Tsubouchi T."/>
            <person name="Morono Y."/>
            <person name="Uchiyama I."/>
            <person name="Ito T."/>
            <person name="Fujiyama A."/>
            <person name="Inagaki F."/>
            <person name="Takami H."/>
        </authorList>
    </citation>
    <scope>NUCLEOTIDE SEQUENCE</scope>
    <source>
        <strain evidence="5">Expedition CK06-06</strain>
    </source>
</reference>
<gene>
    <name evidence="5" type="ORF">S01H4_50422</name>
</gene>
<dbReference type="InterPro" id="IPR035994">
    <property type="entry name" value="Nucleoside_phosphorylase_sf"/>
</dbReference>
<dbReference type="Gene3D" id="3.40.50.1580">
    <property type="entry name" value="Nucleoside phosphorylase domain"/>
    <property type="match status" value="1"/>
</dbReference>
<comment type="similarity">
    <text evidence="1">Belongs to the PNP/UDP phosphorylase family.</text>
</comment>
<dbReference type="InterPro" id="IPR018016">
    <property type="entry name" value="Nucleoside_phosphorylase_CS"/>
</dbReference>
<dbReference type="PANTHER" id="PTHR43691">
    <property type="entry name" value="URIDINE PHOSPHORYLASE"/>
    <property type="match status" value="1"/>
</dbReference>
<keyword evidence="2" id="KW-0328">Glycosyltransferase</keyword>
<feature type="domain" description="Nucleoside phosphorylase" evidence="4">
    <location>
        <begin position="2"/>
        <end position="144"/>
    </location>
</feature>
<evidence type="ECO:0000313" key="5">
    <source>
        <dbReference type="EMBL" id="GAG91613.1"/>
    </source>
</evidence>
<evidence type="ECO:0000256" key="2">
    <source>
        <dbReference type="ARBA" id="ARBA00022676"/>
    </source>
</evidence>
<organism evidence="5">
    <name type="scientific">marine sediment metagenome</name>
    <dbReference type="NCBI Taxonomy" id="412755"/>
    <lineage>
        <taxon>unclassified sequences</taxon>
        <taxon>metagenomes</taxon>
        <taxon>ecological metagenomes</taxon>
    </lineage>
</organism>
<dbReference type="GO" id="GO:0005829">
    <property type="term" value="C:cytosol"/>
    <property type="evidence" value="ECO:0007669"/>
    <property type="project" value="TreeGrafter"/>
</dbReference>
<evidence type="ECO:0000256" key="3">
    <source>
        <dbReference type="ARBA" id="ARBA00022679"/>
    </source>
</evidence>
<proteinExistence type="inferred from homology"/>